<name>D7MA04_ARALL</name>
<dbReference type="EMBL" id="GL348719">
    <property type="protein sequence ID" value="EFH45223.1"/>
    <property type="molecule type" value="Genomic_DNA"/>
</dbReference>
<dbReference type="HOGENOM" id="CLU_3035093_0_0_1"/>
<dbReference type="AlphaFoldDB" id="D7MA04"/>
<dbReference type="Gramene" id="scaffold_700293.1">
    <property type="protein sequence ID" value="scaffold_700293.1"/>
    <property type="gene ID" value="scaffold_700293.1"/>
</dbReference>
<evidence type="ECO:0000313" key="1">
    <source>
        <dbReference type="EMBL" id="EFH45223.1"/>
    </source>
</evidence>
<sequence length="55" mass="6288">MRMPIEGNLAHLAEKLIGNPNGPEAQPNVPYIVDDMKQITNDDLLRKEDRAEIRF</sequence>
<evidence type="ECO:0000313" key="2">
    <source>
        <dbReference type="Proteomes" id="UP000008694"/>
    </source>
</evidence>
<organism evidence="2">
    <name type="scientific">Arabidopsis lyrata subsp. lyrata</name>
    <name type="common">Lyre-leaved rock-cress</name>
    <dbReference type="NCBI Taxonomy" id="81972"/>
    <lineage>
        <taxon>Eukaryota</taxon>
        <taxon>Viridiplantae</taxon>
        <taxon>Streptophyta</taxon>
        <taxon>Embryophyta</taxon>
        <taxon>Tracheophyta</taxon>
        <taxon>Spermatophyta</taxon>
        <taxon>Magnoliopsida</taxon>
        <taxon>eudicotyledons</taxon>
        <taxon>Gunneridae</taxon>
        <taxon>Pentapetalae</taxon>
        <taxon>rosids</taxon>
        <taxon>malvids</taxon>
        <taxon>Brassicales</taxon>
        <taxon>Brassicaceae</taxon>
        <taxon>Camelineae</taxon>
        <taxon>Arabidopsis</taxon>
    </lineage>
</organism>
<gene>
    <name evidence="1" type="ORF">ARALYDRAFT_912551</name>
</gene>
<accession>D7MA04</accession>
<dbReference type="Proteomes" id="UP000008694">
    <property type="component" value="Unassembled WGS sequence"/>
</dbReference>
<protein>
    <submittedName>
        <fullName evidence="1">Predicted protein</fullName>
    </submittedName>
</protein>
<reference evidence="2" key="1">
    <citation type="journal article" date="2011" name="Nat. Genet.">
        <title>The Arabidopsis lyrata genome sequence and the basis of rapid genome size change.</title>
        <authorList>
            <person name="Hu T.T."/>
            <person name="Pattyn P."/>
            <person name="Bakker E.G."/>
            <person name="Cao J."/>
            <person name="Cheng J.-F."/>
            <person name="Clark R.M."/>
            <person name="Fahlgren N."/>
            <person name="Fawcett J.A."/>
            <person name="Grimwood J."/>
            <person name="Gundlach H."/>
            <person name="Haberer G."/>
            <person name="Hollister J.D."/>
            <person name="Ossowski S."/>
            <person name="Ottilar R.P."/>
            <person name="Salamov A.A."/>
            <person name="Schneeberger K."/>
            <person name="Spannagl M."/>
            <person name="Wang X."/>
            <person name="Yang L."/>
            <person name="Nasrallah M.E."/>
            <person name="Bergelson J."/>
            <person name="Carrington J.C."/>
            <person name="Gaut B.S."/>
            <person name="Schmutz J."/>
            <person name="Mayer K.F.X."/>
            <person name="Van de Peer Y."/>
            <person name="Grigoriev I.V."/>
            <person name="Nordborg M."/>
            <person name="Weigel D."/>
            <person name="Guo Y.-L."/>
        </authorList>
    </citation>
    <scope>NUCLEOTIDE SEQUENCE [LARGE SCALE GENOMIC DNA]</scope>
    <source>
        <strain evidence="2">cv. MN47</strain>
    </source>
</reference>
<proteinExistence type="predicted"/>
<keyword evidence="2" id="KW-1185">Reference proteome</keyword>